<comment type="caution">
    <text evidence="2">The sequence shown here is derived from an EMBL/GenBank/DDBJ whole genome shotgun (WGS) entry which is preliminary data.</text>
</comment>
<proteinExistence type="predicted"/>
<feature type="region of interest" description="Disordered" evidence="1">
    <location>
        <begin position="22"/>
        <end position="43"/>
    </location>
</feature>
<name>A0A438H563_VITVI</name>
<evidence type="ECO:0000313" key="2">
    <source>
        <dbReference type="EMBL" id="RVW79539.1"/>
    </source>
</evidence>
<dbReference type="Proteomes" id="UP000288805">
    <property type="component" value="Unassembled WGS sequence"/>
</dbReference>
<dbReference type="EMBL" id="QGNW01000279">
    <property type="protein sequence ID" value="RVW79539.1"/>
    <property type="molecule type" value="Genomic_DNA"/>
</dbReference>
<evidence type="ECO:0000313" key="3">
    <source>
        <dbReference type="Proteomes" id="UP000288805"/>
    </source>
</evidence>
<dbReference type="AlphaFoldDB" id="A0A438H563"/>
<protein>
    <submittedName>
        <fullName evidence="2">Uncharacterized protein</fullName>
    </submittedName>
</protein>
<organism evidence="2 3">
    <name type="scientific">Vitis vinifera</name>
    <name type="common">Grape</name>
    <dbReference type="NCBI Taxonomy" id="29760"/>
    <lineage>
        <taxon>Eukaryota</taxon>
        <taxon>Viridiplantae</taxon>
        <taxon>Streptophyta</taxon>
        <taxon>Embryophyta</taxon>
        <taxon>Tracheophyta</taxon>
        <taxon>Spermatophyta</taxon>
        <taxon>Magnoliopsida</taxon>
        <taxon>eudicotyledons</taxon>
        <taxon>Gunneridae</taxon>
        <taxon>Pentapetalae</taxon>
        <taxon>rosids</taxon>
        <taxon>Vitales</taxon>
        <taxon>Vitaceae</taxon>
        <taxon>Viteae</taxon>
        <taxon>Vitis</taxon>
    </lineage>
</organism>
<gene>
    <name evidence="2" type="ORF">CK203_051709</name>
</gene>
<evidence type="ECO:0000256" key="1">
    <source>
        <dbReference type="SAM" id="MobiDB-lite"/>
    </source>
</evidence>
<accession>A0A438H563</accession>
<sequence length="115" mass="12372">MLKTISTSLVWKVVKGAPRLRAARRHPPAPRLKAGDAPSRSRRLGVQGARLWQGATWSLGTPRSLTSFFSFSSSSASGQNDDILALFSLPAPFSGCFQLDTPSKSCPSLSRAVEK</sequence>
<reference evidence="2 3" key="1">
    <citation type="journal article" date="2018" name="PLoS Genet.">
        <title>Population sequencing reveals clonal diversity and ancestral inbreeding in the grapevine cultivar Chardonnay.</title>
        <authorList>
            <person name="Roach M.J."/>
            <person name="Johnson D.L."/>
            <person name="Bohlmann J."/>
            <person name="van Vuuren H.J."/>
            <person name="Jones S.J."/>
            <person name="Pretorius I.S."/>
            <person name="Schmidt S.A."/>
            <person name="Borneman A.R."/>
        </authorList>
    </citation>
    <scope>NUCLEOTIDE SEQUENCE [LARGE SCALE GENOMIC DNA]</scope>
    <source>
        <strain evidence="3">cv. Chardonnay</strain>
        <tissue evidence="2">Leaf</tissue>
    </source>
</reference>